<dbReference type="PIRSF" id="PIRSF017535">
    <property type="entry name" value="VPS28"/>
    <property type="match status" value="1"/>
</dbReference>
<gene>
    <name evidence="10" type="ORF">CANARDRAFT_26930</name>
</gene>
<proteinExistence type="inferred from homology"/>
<dbReference type="InterPro" id="IPR037206">
    <property type="entry name" value="VPS28_C_sf"/>
</dbReference>
<dbReference type="InterPro" id="IPR037202">
    <property type="entry name" value="ESCRT_assembly_dom"/>
</dbReference>
<sequence>MYNQEHSYAPNSTAKSISVNLINQAKRSLDHEIPLYETNKERDTYQSLSELYSIIVAINILEKSFIKDKFENNEDYYTNTEMRLLNQFNLILKDDDVSQEYQDLDSFVKRLKIDCPLAVKRIKIGIPSTVENSNSVPMSNTSSSTLNLNNKNNTSSNNNNQNNTLSNLGKSTVISQGEGNFKGKAIAEATGSFITLMDAIKLDYNTKEQLHPLLSDIITSTNKLFNDYEGRSKLIQWLIKLNNLKLNEVVEEDELKEFLWDIDVAYKGFFSKLG</sequence>
<keyword evidence="2 5" id="KW-0813">Transport</keyword>
<dbReference type="SUPFAM" id="SSF140111">
    <property type="entry name" value="Endosomal sorting complex assembly domain"/>
    <property type="match status" value="1"/>
</dbReference>
<evidence type="ECO:0000256" key="7">
    <source>
        <dbReference type="SAM" id="MobiDB-lite"/>
    </source>
</evidence>
<keyword evidence="4 5" id="KW-0653">Protein transport</keyword>
<dbReference type="PANTHER" id="PTHR12937:SF0">
    <property type="entry name" value="VACUOLAR PROTEIN SORTING-ASSOCIATED PROTEIN 28 HOMOLOG"/>
    <property type="match status" value="1"/>
</dbReference>
<accession>A0A1E4T6Z9</accession>
<dbReference type="InterPro" id="IPR038358">
    <property type="entry name" value="VPS28_N_sf"/>
</dbReference>
<feature type="domain" description="VPS28 C-terminal" evidence="8">
    <location>
        <begin position="181"/>
        <end position="274"/>
    </location>
</feature>
<dbReference type="OrthoDB" id="2671at2759"/>
<evidence type="ECO:0000256" key="6">
    <source>
        <dbReference type="PROSITE-ProRule" id="PRU00642"/>
    </source>
</evidence>
<reference evidence="11" key="1">
    <citation type="submission" date="2016-04" db="EMBL/GenBank/DDBJ databases">
        <title>Comparative genomics of biotechnologically important yeasts.</title>
        <authorList>
            <consortium name="DOE Joint Genome Institute"/>
            <person name="Riley R."/>
            <person name="Haridas S."/>
            <person name="Wolfe K.H."/>
            <person name="Lopes M.R."/>
            <person name="Hittinger C.T."/>
            <person name="Goker M."/>
            <person name="Salamov A."/>
            <person name="Wisecaver J."/>
            <person name="Long T.M."/>
            <person name="Aerts A.L."/>
            <person name="Barry K."/>
            <person name="Choi C."/>
            <person name="Clum A."/>
            <person name="Coughlan A.Y."/>
            <person name="Deshpande S."/>
            <person name="Douglass A.P."/>
            <person name="Hanson S.J."/>
            <person name="Klenk H.-P."/>
            <person name="Labutti K."/>
            <person name="Lapidus A."/>
            <person name="Lindquist E."/>
            <person name="Lipzen A."/>
            <person name="Meier-Kolthoff J.P."/>
            <person name="Ohm R.A."/>
            <person name="Otillar R.P."/>
            <person name="Pangilinan J."/>
            <person name="Peng Y."/>
            <person name="Rokas A."/>
            <person name="Rosa C.A."/>
            <person name="Scheuner C."/>
            <person name="Sibirny A.A."/>
            <person name="Slot J.C."/>
            <person name="Stielow J.B."/>
            <person name="Sun H."/>
            <person name="Kurtzman C.P."/>
            <person name="Blackwell M."/>
            <person name="Grigoriev I.V."/>
            <person name="Jeffries T.W."/>
        </authorList>
    </citation>
    <scope>NUCLEOTIDE SEQUENCE [LARGE SCALE GENOMIC DNA]</scope>
    <source>
        <strain evidence="11">NRRL YB-2248</strain>
    </source>
</reference>
<evidence type="ECO:0000256" key="3">
    <source>
        <dbReference type="ARBA" id="ARBA00022753"/>
    </source>
</evidence>
<dbReference type="Gene3D" id="1.20.120.1130">
    <property type="match status" value="1"/>
</dbReference>
<dbReference type="Pfam" id="PF03997">
    <property type="entry name" value="VPS28"/>
    <property type="match status" value="1"/>
</dbReference>
<dbReference type="SUPFAM" id="SSF140427">
    <property type="entry name" value="VPS28 C-terminal domain-like"/>
    <property type="match status" value="1"/>
</dbReference>
<evidence type="ECO:0000256" key="5">
    <source>
        <dbReference type="PIRNR" id="PIRNR017535"/>
    </source>
</evidence>
<evidence type="ECO:0000259" key="8">
    <source>
        <dbReference type="PROSITE" id="PS51310"/>
    </source>
</evidence>
<dbReference type="InterPro" id="IPR017899">
    <property type="entry name" value="VPS28_C"/>
</dbReference>
<evidence type="ECO:0000256" key="2">
    <source>
        <dbReference type="ARBA" id="ARBA00022448"/>
    </source>
</evidence>
<keyword evidence="11" id="KW-1185">Reference proteome</keyword>
<comment type="subcellular location">
    <subcellularLocation>
        <location evidence="1">Endosome</location>
    </subcellularLocation>
</comment>
<dbReference type="EMBL" id="KV453848">
    <property type="protein sequence ID" value="ODV87539.1"/>
    <property type="molecule type" value="Genomic_DNA"/>
</dbReference>
<dbReference type="PROSITE" id="PS51313">
    <property type="entry name" value="VPS28_N"/>
    <property type="match status" value="1"/>
</dbReference>
<protein>
    <recommendedName>
        <fullName evidence="5">Vacuolar protein sorting-associated protein 28</fullName>
    </recommendedName>
    <alternativeName>
        <fullName evidence="5">ESCRT-I complex subunit VPS28</fullName>
    </alternativeName>
</protein>
<dbReference type="GO" id="GO:0000813">
    <property type="term" value="C:ESCRT I complex"/>
    <property type="evidence" value="ECO:0007669"/>
    <property type="project" value="UniProtKB-UniRule"/>
</dbReference>
<evidence type="ECO:0000313" key="11">
    <source>
        <dbReference type="Proteomes" id="UP000094801"/>
    </source>
</evidence>
<organism evidence="10 11">
    <name type="scientific">[Candida] arabinofermentans NRRL YB-2248</name>
    <dbReference type="NCBI Taxonomy" id="983967"/>
    <lineage>
        <taxon>Eukaryota</taxon>
        <taxon>Fungi</taxon>
        <taxon>Dikarya</taxon>
        <taxon>Ascomycota</taxon>
        <taxon>Saccharomycotina</taxon>
        <taxon>Pichiomycetes</taxon>
        <taxon>Pichiales</taxon>
        <taxon>Pichiaceae</taxon>
        <taxon>Ogataea</taxon>
        <taxon>Ogataea/Candida clade</taxon>
    </lineage>
</organism>
<dbReference type="InterPro" id="IPR007143">
    <property type="entry name" value="Vps28"/>
</dbReference>
<dbReference type="AlphaFoldDB" id="A0A1E4T6Z9"/>
<evidence type="ECO:0000313" key="10">
    <source>
        <dbReference type="EMBL" id="ODV87539.1"/>
    </source>
</evidence>
<evidence type="ECO:0000256" key="1">
    <source>
        <dbReference type="ARBA" id="ARBA00004177"/>
    </source>
</evidence>
<feature type="domain" description="VPS28 N-terminal" evidence="9">
    <location>
        <begin position="22"/>
        <end position="132"/>
    </location>
</feature>
<comment type="similarity">
    <text evidence="5 6">Belongs to the VPS28 family.</text>
</comment>
<evidence type="ECO:0000256" key="4">
    <source>
        <dbReference type="ARBA" id="ARBA00022927"/>
    </source>
</evidence>
<dbReference type="STRING" id="983967.A0A1E4T6Z9"/>
<dbReference type="GO" id="GO:0043328">
    <property type="term" value="P:protein transport to vacuole involved in ubiquitin-dependent protein catabolic process via the multivesicular body sorting pathway"/>
    <property type="evidence" value="ECO:0007669"/>
    <property type="project" value="TreeGrafter"/>
</dbReference>
<dbReference type="GO" id="GO:0044877">
    <property type="term" value="F:protein-containing complex binding"/>
    <property type="evidence" value="ECO:0007669"/>
    <property type="project" value="TreeGrafter"/>
</dbReference>
<dbReference type="PANTHER" id="PTHR12937">
    <property type="entry name" value="VACUOLAR PROTEIN SORTING 28, ISOFORM 2 VPS28"/>
    <property type="match status" value="1"/>
</dbReference>
<dbReference type="InterPro" id="IPR017898">
    <property type="entry name" value="VPS28_N"/>
</dbReference>
<dbReference type="PROSITE" id="PS51310">
    <property type="entry name" value="VPS28_C"/>
    <property type="match status" value="1"/>
</dbReference>
<comment type="function">
    <text evidence="5">Component of the ESCRT-I complex (endosomal sorting complex required for transport I), a regulator of vesicular trafficking process.</text>
</comment>
<dbReference type="Proteomes" id="UP000094801">
    <property type="component" value="Unassembled WGS sequence"/>
</dbReference>
<dbReference type="Gene3D" id="1.20.1440.200">
    <property type="match status" value="1"/>
</dbReference>
<keyword evidence="3 5" id="KW-0967">Endosome</keyword>
<feature type="region of interest" description="Disordered" evidence="7">
    <location>
        <begin position="133"/>
        <end position="168"/>
    </location>
</feature>
<evidence type="ECO:0000259" key="9">
    <source>
        <dbReference type="PROSITE" id="PS51313"/>
    </source>
</evidence>
<name>A0A1E4T6Z9_9ASCO</name>